<organism evidence="1">
    <name type="scientific">termite gut metagenome</name>
    <dbReference type="NCBI Taxonomy" id="433724"/>
    <lineage>
        <taxon>unclassified sequences</taxon>
        <taxon>metagenomes</taxon>
        <taxon>organismal metagenomes</taxon>
    </lineage>
</organism>
<sequence length="60" mass="7172">MGNSPIEWKIYIIVDSTTQCNCLIHGLKSLIFQRIKIKQFSWSSIQFMSEYLIFTHPYSW</sequence>
<name>A0A5J4RZX9_9ZZZZ</name>
<gene>
    <name evidence="1" type="ORF">EZS27_012934</name>
</gene>
<proteinExistence type="predicted"/>
<protein>
    <submittedName>
        <fullName evidence="1">Uncharacterized protein</fullName>
    </submittedName>
</protein>
<comment type="caution">
    <text evidence="1">The sequence shown here is derived from an EMBL/GenBank/DDBJ whole genome shotgun (WGS) entry which is preliminary data.</text>
</comment>
<dbReference type="AlphaFoldDB" id="A0A5J4RZX9"/>
<reference evidence="1" key="1">
    <citation type="submission" date="2019-03" db="EMBL/GenBank/DDBJ databases">
        <title>Single cell metagenomics reveals metabolic interactions within the superorganism composed of flagellate Streblomastix strix and complex community of Bacteroidetes bacteria on its surface.</title>
        <authorList>
            <person name="Treitli S.C."/>
            <person name="Kolisko M."/>
            <person name="Husnik F."/>
            <person name="Keeling P."/>
            <person name="Hampl V."/>
        </authorList>
    </citation>
    <scope>NUCLEOTIDE SEQUENCE</scope>
    <source>
        <strain evidence="1">STM</strain>
    </source>
</reference>
<evidence type="ECO:0000313" key="1">
    <source>
        <dbReference type="EMBL" id="KAA6339118.1"/>
    </source>
</evidence>
<dbReference type="EMBL" id="SNRY01000563">
    <property type="protein sequence ID" value="KAA6339118.1"/>
    <property type="molecule type" value="Genomic_DNA"/>
</dbReference>
<accession>A0A5J4RZX9</accession>